<protein>
    <submittedName>
        <fullName evidence="2">Uncharacterized protein</fullName>
    </submittedName>
</protein>
<feature type="region of interest" description="Disordered" evidence="1">
    <location>
        <begin position="1"/>
        <end position="21"/>
    </location>
</feature>
<evidence type="ECO:0000313" key="3">
    <source>
        <dbReference type="Proteomes" id="UP000315400"/>
    </source>
</evidence>
<reference evidence="2 3" key="1">
    <citation type="submission" date="2019-06" db="EMBL/GenBank/DDBJ databases">
        <title>Metagenome assembled Genome of Spiribacter salinus SL48-SHIP from the microbial mat of Salt Lake 48 (Novosibirsk region, Russia).</title>
        <authorList>
            <person name="Shipova A."/>
            <person name="Rozanov A.S."/>
            <person name="Bryanskaya A.V."/>
            <person name="Peltek S.E."/>
        </authorList>
    </citation>
    <scope>NUCLEOTIDE SEQUENCE [LARGE SCALE GENOMIC DNA]</scope>
    <source>
        <strain evidence="2">SL48-SHIP-2</strain>
    </source>
</reference>
<gene>
    <name evidence="2" type="ORF">FKY71_14060</name>
</gene>
<dbReference type="Proteomes" id="UP000315400">
    <property type="component" value="Unassembled WGS sequence"/>
</dbReference>
<name>A0A540VNP9_9GAMM</name>
<evidence type="ECO:0000313" key="2">
    <source>
        <dbReference type="EMBL" id="TQE98394.1"/>
    </source>
</evidence>
<sequence length="66" mass="7263">MGAWQRRLRNTASPAPETTQERALFTEVSLQGAPDGYDPAAPPAPRWDVGPDLGDGICMRVRRRPC</sequence>
<comment type="caution">
    <text evidence="2">The sequence shown here is derived from an EMBL/GenBank/DDBJ whole genome shotgun (WGS) entry which is preliminary data.</text>
</comment>
<dbReference type="EMBL" id="VIFK01000210">
    <property type="protein sequence ID" value="TQE98394.1"/>
    <property type="molecule type" value="Genomic_DNA"/>
</dbReference>
<accession>A0A540VNP9</accession>
<organism evidence="2 3">
    <name type="scientific">Spiribacter salinus</name>
    <dbReference type="NCBI Taxonomy" id="1335746"/>
    <lineage>
        <taxon>Bacteria</taxon>
        <taxon>Pseudomonadati</taxon>
        <taxon>Pseudomonadota</taxon>
        <taxon>Gammaproteobacteria</taxon>
        <taxon>Chromatiales</taxon>
        <taxon>Ectothiorhodospiraceae</taxon>
        <taxon>Spiribacter</taxon>
    </lineage>
</organism>
<proteinExistence type="predicted"/>
<feature type="region of interest" description="Disordered" evidence="1">
    <location>
        <begin position="33"/>
        <end position="53"/>
    </location>
</feature>
<dbReference type="AlphaFoldDB" id="A0A540VNP9"/>
<evidence type="ECO:0000256" key="1">
    <source>
        <dbReference type="SAM" id="MobiDB-lite"/>
    </source>
</evidence>